<protein>
    <recommendedName>
        <fullName evidence="10">Tektin</fullName>
    </recommendedName>
</protein>
<name>A0AAV4UM47_CAEEX</name>
<evidence type="ECO:0000256" key="6">
    <source>
        <dbReference type="ARBA" id="ARBA00023069"/>
    </source>
</evidence>
<accession>A0AAV4UM47</accession>
<evidence type="ECO:0000256" key="9">
    <source>
        <dbReference type="ARBA" id="ARBA00045224"/>
    </source>
</evidence>
<evidence type="ECO:0000313" key="11">
    <source>
        <dbReference type="EMBL" id="GIY58892.1"/>
    </source>
</evidence>
<gene>
    <name evidence="11" type="primary">TEKT1_1</name>
    <name evidence="11" type="ORF">CEXT_489241</name>
</gene>
<evidence type="ECO:0000256" key="10">
    <source>
        <dbReference type="RuleBase" id="RU367040"/>
    </source>
</evidence>
<keyword evidence="8 10" id="KW-0966">Cell projection</keyword>
<comment type="function">
    <text evidence="9">Microtubule inner protein (MIP) part of the dynein-decorated doublet microtubules (DMTs) in cilia and flagellar axoneme. Forms filamentous polymers in the walls of ciliary and flagellar microtubules.</text>
</comment>
<dbReference type="GO" id="GO:0060294">
    <property type="term" value="P:cilium movement involved in cell motility"/>
    <property type="evidence" value="ECO:0007669"/>
    <property type="project" value="UniProtKB-UniRule"/>
</dbReference>
<keyword evidence="4 10" id="KW-0282">Flagellum</keyword>
<evidence type="ECO:0000256" key="5">
    <source>
        <dbReference type="ARBA" id="ARBA00023054"/>
    </source>
</evidence>
<comment type="subcellular location">
    <subcellularLocation>
        <location evidence="10">Cytoplasm</location>
        <location evidence="10">Cytoskeleton</location>
        <location evidence="10">Cilium axoneme</location>
    </subcellularLocation>
    <subcellularLocation>
        <location evidence="1">Cytoplasm</location>
        <location evidence="1">Cytoskeleton</location>
        <location evidence="1">Flagellum axoneme</location>
    </subcellularLocation>
</comment>
<dbReference type="EMBL" id="BPLR01013123">
    <property type="protein sequence ID" value="GIY58892.1"/>
    <property type="molecule type" value="Genomic_DNA"/>
</dbReference>
<evidence type="ECO:0000256" key="2">
    <source>
        <dbReference type="ARBA" id="ARBA00007209"/>
    </source>
</evidence>
<evidence type="ECO:0000256" key="8">
    <source>
        <dbReference type="ARBA" id="ARBA00023273"/>
    </source>
</evidence>
<dbReference type="GO" id="GO:0015630">
    <property type="term" value="C:microtubule cytoskeleton"/>
    <property type="evidence" value="ECO:0007669"/>
    <property type="project" value="UniProtKB-UniRule"/>
</dbReference>
<organism evidence="11 12">
    <name type="scientific">Caerostris extrusa</name>
    <name type="common">Bark spider</name>
    <name type="synonym">Caerostris bankana</name>
    <dbReference type="NCBI Taxonomy" id="172846"/>
    <lineage>
        <taxon>Eukaryota</taxon>
        <taxon>Metazoa</taxon>
        <taxon>Ecdysozoa</taxon>
        <taxon>Arthropoda</taxon>
        <taxon>Chelicerata</taxon>
        <taxon>Arachnida</taxon>
        <taxon>Araneae</taxon>
        <taxon>Araneomorphae</taxon>
        <taxon>Entelegynae</taxon>
        <taxon>Araneoidea</taxon>
        <taxon>Araneidae</taxon>
        <taxon>Caerostris</taxon>
    </lineage>
</organism>
<evidence type="ECO:0000313" key="12">
    <source>
        <dbReference type="Proteomes" id="UP001054945"/>
    </source>
</evidence>
<dbReference type="InterPro" id="IPR048256">
    <property type="entry name" value="Tektin-like"/>
</dbReference>
<comment type="caution">
    <text evidence="11">The sequence shown here is derived from an EMBL/GenBank/DDBJ whole genome shotgun (WGS) entry which is preliminary data.</text>
</comment>
<keyword evidence="12" id="KW-1185">Reference proteome</keyword>
<evidence type="ECO:0000256" key="1">
    <source>
        <dbReference type="ARBA" id="ARBA00004611"/>
    </source>
</evidence>
<keyword evidence="3" id="KW-0963">Cytoplasm</keyword>
<keyword evidence="7" id="KW-0206">Cytoskeleton</keyword>
<evidence type="ECO:0000256" key="3">
    <source>
        <dbReference type="ARBA" id="ARBA00022490"/>
    </source>
</evidence>
<dbReference type="Proteomes" id="UP001054945">
    <property type="component" value="Unassembled WGS sequence"/>
</dbReference>
<dbReference type="PANTHER" id="PTHR19960">
    <property type="entry name" value="TEKTIN"/>
    <property type="match status" value="1"/>
</dbReference>
<dbReference type="InterPro" id="IPR000435">
    <property type="entry name" value="Tektins"/>
</dbReference>
<comment type="similarity">
    <text evidence="2 10">Belongs to the tektin family.</text>
</comment>
<dbReference type="GO" id="GO:0005930">
    <property type="term" value="C:axoneme"/>
    <property type="evidence" value="ECO:0007669"/>
    <property type="project" value="UniProtKB-SubCell"/>
</dbReference>
<keyword evidence="5" id="KW-0175">Coiled coil</keyword>
<proteinExistence type="inferred from homology"/>
<reference evidence="11 12" key="1">
    <citation type="submission" date="2021-06" db="EMBL/GenBank/DDBJ databases">
        <title>Caerostris extrusa draft genome.</title>
        <authorList>
            <person name="Kono N."/>
            <person name="Arakawa K."/>
        </authorList>
    </citation>
    <scope>NUCLEOTIDE SEQUENCE [LARGE SCALE GENOMIC DNA]</scope>
</reference>
<evidence type="ECO:0000256" key="7">
    <source>
        <dbReference type="ARBA" id="ARBA00023212"/>
    </source>
</evidence>
<keyword evidence="6 10" id="KW-0969">Cilium</keyword>
<dbReference type="AlphaFoldDB" id="A0AAV4UM47"/>
<dbReference type="PANTHER" id="PTHR19960:SF25">
    <property type="entry name" value="TEKTIN-1"/>
    <property type="match status" value="1"/>
</dbReference>
<sequence length="214" mass="24729">MQGNSGRELRNINCKWNGNLINESLMSTTGAKKATKSIARLHDALDKLANLKLRMQKAAESCKDPIIACKKAMMQRDKRLGVDMEIDDQMINDRAAKQRLLRDITDKEAALEIDTHASSCRPENTSTKGFKFDPNLMNPEKATLTLADWERTTRHNIERGEREIKNSWDFTPRIEEMFTRTYNDLTQQRLRVIHALNDRIKELSEAQKKIWSNV</sequence>
<evidence type="ECO:0000256" key="4">
    <source>
        <dbReference type="ARBA" id="ARBA00022846"/>
    </source>
</evidence>
<dbReference type="Pfam" id="PF03148">
    <property type="entry name" value="Tektin"/>
    <property type="match status" value="1"/>
</dbReference>
<dbReference type="GO" id="GO:0060271">
    <property type="term" value="P:cilium assembly"/>
    <property type="evidence" value="ECO:0007669"/>
    <property type="project" value="UniProtKB-UniRule"/>
</dbReference>
<dbReference type="GO" id="GO:0005634">
    <property type="term" value="C:nucleus"/>
    <property type="evidence" value="ECO:0007669"/>
    <property type="project" value="TreeGrafter"/>
</dbReference>